<dbReference type="NCBIfam" id="TIGR01733">
    <property type="entry name" value="AA-adenyl-dom"/>
    <property type="match status" value="1"/>
</dbReference>
<dbReference type="PANTHER" id="PTHR45527">
    <property type="entry name" value="NONRIBOSOMAL PEPTIDE SYNTHETASE"/>
    <property type="match status" value="1"/>
</dbReference>
<evidence type="ECO:0000256" key="4">
    <source>
        <dbReference type="ARBA" id="ARBA00022553"/>
    </source>
</evidence>
<reference evidence="7 8" key="1">
    <citation type="submission" date="2020-09" db="EMBL/GenBank/DDBJ databases">
        <title>Photobacterium sp. CAU 1568 isolated from sand of Sido Beach.</title>
        <authorList>
            <person name="Kim W."/>
        </authorList>
    </citation>
    <scope>NUCLEOTIDE SEQUENCE [LARGE SCALE GENOMIC DNA]</scope>
    <source>
        <strain evidence="7 8">CAU 1568</strain>
    </source>
</reference>
<organism evidence="7 8">
    <name type="scientific">Photobacterium arenosum</name>
    <dbReference type="NCBI Taxonomy" id="2774143"/>
    <lineage>
        <taxon>Bacteria</taxon>
        <taxon>Pseudomonadati</taxon>
        <taxon>Pseudomonadota</taxon>
        <taxon>Gammaproteobacteria</taxon>
        <taxon>Vibrionales</taxon>
        <taxon>Vibrionaceae</taxon>
        <taxon>Photobacterium</taxon>
    </lineage>
</organism>
<dbReference type="CDD" id="cd12114">
    <property type="entry name" value="A_NRPS_TlmIV_like"/>
    <property type="match status" value="1"/>
</dbReference>
<keyword evidence="4" id="KW-0597">Phosphoprotein</keyword>
<dbReference type="Pfam" id="PF00668">
    <property type="entry name" value="Condensation"/>
    <property type="match status" value="1"/>
</dbReference>
<evidence type="ECO:0000313" key="8">
    <source>
        <dbReference type="Proteomes" id="UP000649768"/>
    </source>
</evidence>
<dbReference type="InterPro" id="IPR020845">
    <property type="entry name" value="AMP-binding_CS"/>
</dbReference>
<evidence type="ECO:0000256" key="5">
    <source>
        <dbReference type="ARBA" id="ARBA00022598"/>
    </source>
</evidence>
<dbReference type="InterPro" id="IPR006162">
    <property type="entry name" value="Ppantetheine_attach_site"/>
</dbReference>
<keyword evidence="5" id="KW-0436">Ligase</keyword>
<dbReference type="InterPro" id="IPR010071">
    <property type="entry name" value="AA_adenyl_dom"/>
</dbReference>
<dbReference type="Gene3D" id="1.10.1200.10">
    <property type="entry name" value="ACP-like"/>
    <property type="match status" value="1"/>
</dbReference>
<dbReference type="InterPro" id="IPR001242">
    <property type="entry name" value="Condensation_dom"/>
</dbReference>
<sequence length="1143" mass="127909">MNVDQVGKLPLKKQVFNKQIVKKHGRLSFRHDRQASHEADREDEYLDALYRGQLPLHQPPAEQTTAVSEPQEQPLTDIQYAYLIGRNTGLELGGLSSSYYLELDVDALDEERFKYAVNQIIGRHAMLRAVAVSGGKQKIVPACSLYCIKSKDISAWEASEQDTYLTTLRQSMEKQRLTLDEAPSFEIRITRLTEKAWRLHCHFDLMFLDVISVRLVLKDIWREYQQKGDATPVKLPDFLNYVAAERILQGEAQGRNDQQYWLERINHLPPAPELPLNISPQQIEHPNIQRLSRLLPMQTLASLKQAADKHGLTAEALLLGCYTEVIRQWSKRQDFTLTLTQMGRRPYEDAIDQTVGNFLQPQLLPVSCVAESTFSERMLEVQTLLYQGKLHASFNGIQVLRELTSRKQENRAISMPVVFSNTLTPELAEWVPDWRGPDSKQVYASNQTPQIWLENQITLEQQGLGIHFNYVDGLFPPNLAEDMMDAYLELLHQALSDEAVSDQALSEQTIWQKTGAVVSIPESDRAERQAANDTFVDVSPRLLQDGLLDAAKNRPDAVAIEQGDNHLTYGELVDKSTQLAATLRESALIEAGDIIAVSLPQGPELIVGILGILQSGGAYVSIDPALPQQRRLQLLNRCQAKAVVTSTEVFTNPDEYQSFLRVDLDTLPDDTPLATVSPIQCADDLAYVIFTSGSTGEPKGVMISHNNAVNTLEDINRRFQVTADDAVLSIAPAGFDLSVYDYFGVLGAGGRLVFQAADAQNDPKIWCETLIHHGITIWNSVPAPVKVMVDRASDLLASSKLRLILMSGDWIPVDLPDAIRNALPDAQVISLGGATEGSIWSICYPIEHVEQDWVSIPYGKPLANQRFHVLNEWLEDCPKWGIGELYIAGEGVAQGYWADPEKTAQRFFTHPKTGERLYKTGDLGRYIQDGLIEILGREDNQVKINGYRVELGEVEFALLGLQAVNHVVIDAPAHPKSGQRQLVAYLVLHESADSYDHETLKQRCREQVQSTLPPYMVPTYFVILPYMPLTANGKIDRKALPAPWPEEHAQPAESTPVSVTESRLLNLWRDLLQHDDLDVNAGFFDVGGDSLIAVALLSTLREEFKVTAVQEQDLIEGLFMNTSIRQFAQIIESMKQLDGVSLG</sequence>
<proteinExistence type="predicted"/>
<name>A0ABR9BRB8_9GAMM</name>
<evidence type="ECO:0000259" key="6">
    <source>
        <dbReference type="PROSITE" id="PS50075"/>
    </source>
</evidence>
<dbReference type="RefSeq" id="WP_192017684.1">
    <property type="nucleotide sequence ID" value="NZ_JACYTP010000020.1"/>
</dbReference>
<evidence type="ECO:0000256" key="2">
    <source>
        <dbReference type="ARBA" id="ARBA00004924"/>
    </source>
</evidence>
<dbReference type="InterPro" id="IPR020459">
    <property type="entry name" value="AMP-binding"/>
</dbReference>
<evidence type="ECO:0000256" key="3">
    <source>
        <dbReference type="ARBA" id="ARBA00022450"/>
    </source>
</evidence>
<dbReference type="InterPro" id="IPR025110">
    <property type="entry name" value="AMP-bd_C"/>
</dbReference>
<dbReference type="Pfam" id="PF13193">
    <property type="entry name" value="AMP-binding_C"/>
    <property type="match status" value="1"/>
</dbReference>
<gene>
    <name evidence="7" type="ORF">IFO68_20760</name>
</gene>
<dbReference type="Pfam" id="PF00501">
    <property type="entry name" value="AMP-binding"/>
    <property type="match status" value="1"/>
</dbReference>
<dbReference type="CDD" id="cd19535">
    <property type="entry name" value="Cyc_NRPS"/>
    <property type="match status" value="1"/>
</dbReference>
<dbReference type="PRINTS" id="PR00154">
    <property type="entry name" value="AMPBINDING"/>
</dbReference>
<dbReference type="InterPro" id="IPR057737">
    <property type="entry name" value="Condensation_MtbB-like"/>
</dbReference>
<accession>A0ABR9BRB8</accession>
<dbReference type="PROSITE" id="PS50075">
    <property type="entry name" value="CARRIER"/>
    <property type="match status" value="1"/>
</dbReference>
<protein>
    <submittedName>
        <fullName evidence="7">Amino acid adenylation domain-containing protein</fullName>
    </submittedName>
</protein>
<comment type="pathway">
    <text evidence="2">Siderophore biosynthesis.</text>
</comment>
<dbReference type="InterPro" id="IPR036736">
    <property type="entry name" value="ACP-like_sf"/>
</dbReference>
<dbReference type="PANTHER" id="PTHR45527:SF10">
    <property type="entry name" value="PYOCHELIN SYNTHASE PCHF"/>
    <property type="match status" value="1"/>
</dbReference>
<dbReference type="Proteomes" id="UP000649768">
    <property type="component" value="Unassembled WGS sequence"/>
</dbReference>
<dbReference type="InterPro" id="IPR000873">
    <property type="entry name" value="AMP-dep_synth/lig_dom"/>
</dbReference>
<dbReference type="InterPro" id="IPR009081">
    <property type="entry name" value="PP-bd_ACP"/>
</dbReference>
<comment type="cofactor">
    <cofactor evidence="1">
        <name>pantetheine 4'-phosphate</name>
        <dbReference type="ChEBI" id="CHEBI:47942"/>
    </cofactor>
</comment>
<dbReference type="Gene3D" id="3.30.559.30">
    <property type="entry name" value="Nonribosomal peptide synthetase, condensation domain"/>
    <property type="match status" value="1"/>
</dbReference>
<dbReference type="InterPro" id="IPR023213">
    <property type="entry name" value="CAT-like_dom_sf"/>
</dbReference>
<dbReference type="Gene3D" id="3.30.559.10">
    <property type="entry name" value="Chloramphenicol acetyltransferase-like domain"/>
    <property type="match status" value="1"/>
</dbReference>
<dbReference type="PROSITE" id="PS00012">
    <property type="entry name" value="PHOSPHOPANTETHEINE"/>
    <property type="match status" value="1"/>
</dbReference>
<dbReference type="SUPFAM" id="SSF56801">
    <property type="entry name" value="Acetyl-CoA synthetase-like"/>
    <property type="match status" value="1"/>
</dbReference>
<dbReference type="EMBL" id="JACYTP010000020">
    <property type="protein sequence ID" value="MBD8515115.1"/>
    <property type="molecule type" value="Genomic_DNA"/>
</dbReference>
<keyword evidence="8" id="KW-1185">Reference proteome</keyword>
<dbReference type="SUPFAM" id="SSF47336">
    <property type="entry name" value="ACP-like"/>
    <property type="match status" value="1"/>
</dbReference>
<dbReference type="Gene3D" id="3.30.300.30">
    <property type="match status" value="1"/>
</dbReference>
<evidence type="ECO:0000256" key="1">
    <source>
        <dbReference type="ARBA" id="ARBA00001957"/>
    </source>
</evidence>
<dbReference type="SUPFAM" id="SSF52777">
    <property type="entry name" value="CoA-dependent acyltransferases"/>
    <property type="match status" value="2"/>
</dbReference>
<keyword evidence="3" id="KW-0596">Phosphopantetheine</keyword>
<feature type="domain" description="Carrier" evidence="6">
    <location>
        <begin position="1055"/>
        <end position="1135"/>
    </location>
</feature>
<dbReference type="Gene3D" id="3.40.50.12780">
    <property type="entry name" value="N-terminal domain of ligase-like"/>
    <property type="match status" value="1"/>
</dbReference>
<dbReference type="Pfam" id="PF00550">
    <property type="entry name" value="PP-binding"/>
    <property type="match status" value="1"/>
</dbReference>
<comment type="caution">
    <text evidence="7">The sequence shown here is derived from an EMBL/GenBank/DDBJ whole genome shotgun (WGS) entry which is preliminary data.</text>
</comment>
<dbReference type="PROSITE" id="PS00455">
    <property type="entry name" value="AMP_BINDING"/>
    <property type="match status" value="1"/>
</dbReference>
<dbReference type="InterPro" id="IPR042099">
    <property type="entry name" value="ANL_N_sf"/>
</dbReference>
<dbReference type="InterPro" id="IPR045851">
    <property type="entry name" value="AMP-bd_C_sf"/>
</dbReference>
<evidence type="ECO:0000313" key="7">
    <source>
        <dbReference type="EMBL" id="MBD8515115.1"/>
    </source>
</evidence>